<dbReference type="InterPro" id="IPR003607">
    <property type="entry name" value="HD/PDEase_dom"/>
</dbReference>
<name>A0ABS2WSD5_9BACT</name>
<accession>A0ABS2WSD5</accession>
<dbReference type="Proteomes" id="UP000703590">
    <property type="component" value="Unassembled WGS sequence"/>
</dbReference>
<dbReference type="Gene3D" id="1.10.3210.10">
    <property type="entry name" value="Hypothetical protein af1432"/>
    <property type="match status" value="1"/>
</dbReference>
<dbReference type="SMART" id="SM00471">
    <property type="entry name" value="HDc"/>
    <property type="match status" value="1"/>
</dbReference>
<gene>
    <name evidence="2" type="ORF">JWV37_07265</name>
</gene>
<proteinExistence type="predicted"/>
<protein>
    <submittedName>
        <fullName evidence="2">HD domain-containing protein</fullName>
    </submittedName>
</protein>
<feature type="domain" description="HD-GYP" evidence="1">
    <location>
        <begin position="152"/>
        <end position="337"/>
    </location>
</feature>
<evidence type="ECO:0000313" key="3">
    <source>
        <dbReference type="Proteomes" id="UP000703590"/>
    </source>
</evidence>
<organism evidence="2 3">
    <name type="scientific">Sulfurospirillum tamanense</name>
    <dbReference type="NCBI Taxonomy" id="2813362"/>
    <lineage>
        <taxon>Bacteria</taxon>
        <taxon>Pseudomonadati</taxon>
        <taxon>Campylobacterota</taxon>
        <taxon>Epsilonproteobacteria</taxon>
        <taxon>Campylobacterales</taxon>
        <taxon>Sulfurospirillaceae</taxon>
        <taxon>Sulfurospirillum</taxon>
    </lineage>
</organism>
<dbReference type="CDD" id="cd00077">
    <property type="entry name" value="HDc"/>
    <property type="match status" value="1"/>
</dbReference>
<evidence type="ECO:0000313" key="2">
    <source>
        <dbReference type="EMBL" id="MBN2964574.1"/>
    </source>
</evidence>
<dbReference type="RefSeq" id="WP_205459122.1">
    <property type="nucleotide sequence ID" value="NZ_JAFHKK010000013.1"/>
</dbReference>
<reference evidence="3" key="2">
    <citation type="submission" date="2021-02" db="EMBL/GenBank/DDBJ databases">
        <title>Sulfurospirillum tamanensis sp. nov.</title>
        <authorList>
            <person name="Merkel A.Y."/>
        </authorList>
    </citation>
    <scope>NUCLEOTIDE SEQUENCE [LARGE SCALE GENOMIC DNA]</scope>
    <source>
        <strain evidence="3">T05b</strain>
    </source>
</reference>
<dbReference type="PROSITE" id="PS51832">
    <property type="entry name" value="HD_GYP"/>
    <property type="match status" value="1"/>
</dbReference>
<dbReference type="InterPro" id="IPR037522">
    <property type="entry name" value="HD_GYP_dom"/>
</dbReference>
<dbReference type="PANTHER" id="PTHR43155">
    <property type="entry name" value="CYCLIC DI-GMP PHOSPHODIESTERASE PA4108-RELATED"/>
    <property type="match status" value="1"/>
</dbReference>
<reference evidence="2 3" key="3">
    <citation type="submission" date="2021-02" db="EMBL/GenBank/DDBJ databases">
        <authorList>
            <person name="Merkel A.Y."/>
        </authorList>
    </citation>
    <scope>NUCLEOTIDE SEQUENCE [LARGE SCALE GENOMIC DNA]</scope>
    <source>
        <strain evidence="2 3">T05b</strain>
    </source>
</reference>
<dbReference type="PANTHER" id="PTHR43155:SF2">
    <property type="entry name" value="CYCLIC DI-GMP PHOSPHODIESTERASE PA4108"/>
    <property type="match status" value="1"/>
</dbReference>
<evidence type="ECO:0000259" key="1">
    <source>
        <dbReference type="PROSITE" id="PS51832"/>
    </source>
</evidence>
<comment type="caution">
    <text evidence="2">The sequence shown here is derived from an EMBL/GenBank/DDBJ whole genome shotgun (WGS) entry which is preliminary data.</text>
</comment>
<dbReference type="SUPFAM" id="SSF109604">
    <property type="entry name" value="HD-domain/PDEase-like"/>
    <property type="match status" value="1"/>
</dbReference>
<dbReference type="Pfam" id="PF13487">
    <property type="entry name" value="HD_5"/>
    <property type="match status" value="1"/>
</dbReference>
<reference evidence="2 3" key="1">
    <citation type="submission" date="2021-02" db="EMBL/GenBank/DDBJ databases">
        <title>Sulfurospirillum tamanensis sp. nov.</title>
        <authorList>
            <person name="Frolova A."/>
            <person name="Merkel A."/>
            <person name="Slobodkin A."/>
        </authorList>
    </citation>
    <scope>NUCLEOTIDE SEQUENCE [LARGE SCALE GENOMIC DNA]</scope>
    <source>
        <strain evidence="2 3">T05b</strain>
    </source>
</reference>
<sequence length="337" mass="38360">MIKVKKIFLNHGFTPIDSSVFEENTPIGFDCYIQRFHGFVVLVESGTLLSGTIYKKLTRAKAKIYVENKQFKQYKQYCLAHVKNPNVHIIPSLDEALHRTQAVLVAPNLVATEQLKAIYTNAKHLLGAWLRENNEKQLPVQMLLALAEALVEVVNAQKTTLSSFNIFLDEAHSLPAHLTKVAFFVSIIAGRIGLDLTDQRDLVFAAFVHDIGQTALDETLLQKPGALSEEEFRRIQTHPKESVSLLRKHKVRTRSVIQAVQEHHERLDGSGYPYRLKQETLSQFGKILAVCDVFDALITTKPYRPAYSTFNALRLIQSEYKNKLDVRYVKLLIKHLQ</sequence>
<keyword evidence="3" id="KW-1185">Reference proteome</keyword>
<dbReference type="EMBL" id="JAFHKK010000013">
    <property type="protein sequence ID" value="MBN2964574.1"/>
    <property type="molecule type" value="Genomic_DNA"/>
</dbReference>